<organism evidence="1 2">
    <name type="scientific">Ehrlichia canis (strain Jake)</name>
    <dbReference type="NCBI Taxonomy" id="269484"/>
    <lineage>
        <taxon>Bacteria</taxon>
        <taxon>Pseudomonadati</taxon>
        <taxon>Pseudomonadota</taxon>
        <taxon>Alphaproteobacteria</taxon>
        <taxon>Rickettsiales</taxon>
        <taxon>Anaplasmataceae</taxon>
        <taxon>Ehrlichia</taxon>
    </lineage>
</organism>
<dbReference type="EMBL" id="CP000107">
    <property type="protein sequence ID" value="AAZ68398.1"/>
    <property type="molecule type" value="Genomic_DNA"/>
</dbReference>
<gene>
    <name evidence="1" type="ordered locus">Ecaj_0355</name>
</gene>
<evidence type="ECO:0000313" key="1">
    <source>
        <dbReference type="EMBL" id="AAZ68398.1"/>
    </source>
</evidence>
<proteinExistence type="predicted"/>
<name>A0ACA6AVJ9_EHRCJ</name>
<keyword evidence="2" id="KW-1185">Reference proteome</keyword>
<accession>A0ACA6AVJ9</accession>
<evidence type="ECO:0000313" key="2">
    <source>
        <dbReference type="Proteomes" id="UP000000435"/>
    </source>
</evidence>
<reference evidence="2" key="1">
    <citation type="journal article" date="2006" name="J. Bacteriol.">
        <title>The genome of the obligately intracellular bacterium Ehrlichia canis reveals themes of complex membrane structure and immune evasion strategies.</title>
        <authorList>
            <person name="Mavromatis K."/>
            <person name="Doyle C.K."/>
            <person name="Lykidis A."/>
            <person name="Ivanova N."/>
            <person name="Francino M.P."/>
            <person name="Chain P."/>
            <person name="Shin M."/>
            <person name="Malfatti S."/>
            <person name="Larimer F."/>
            <person name="Copeland A."/>
            <person name="Detter J.C."/>
            <person name="Land M."/>
            <person name="Richardson P.M."/>
            <person name="Yu X.J."/>
            <person name="Walker D.H."/>
            <person name="McBride J.W."/>
            <person name="Kyrpides N.C."/>
        </authorList>
    </citation>
    <scope>NUCLEOTIDE SEQUENCE [LARGE SCALE GENOMIC DNA]</scope>
    <source>
        <strain evidence="2">Jake</strain>
    </source>
</reference>
<protein>
    <submittedName>
        <fullName evidence="1">Uncharacterized protein</fullName>
    </submittedName>
</protein>
<dbReference type="Proteomes" id="UP000000435">
    <property type="component" value="Chromosome"/>
</dbReference>
<sequence length="208" mass="22891">MSDSGIGNRILVRPSKYSSFRPLCFPSVLFSGGGKALVCVKCSLSSSTILADPEWNDVIGLSKLRSLWKCNIKFSVYILVGEKQMLSLCSVVASGEKFSFLKENLGNYGEVILSKEGCYKTARQEAMDLVNVAGLNAEFILPVDSTADTAECSVPVENEFGYVYEKSSATRFQSEALPLKLEEDLLMEVQKKVIVVVLQCVKKNKSYV</sequence>